<name>Q8KGM5_RHILI</name>
<accession>Q8KGM5</accession>
<protein>
    <submittedName>
        <fullName evidence="1">Uncharacterized protein</fullName>
    </submittedName>
</protein>
<dbReference type="AlphaFoldDB" id="Q8KGM5"/>
<organism evidence="1">
    <name type="scientific">Rhizobium loti</name>
    <name type="common">Mesorhizobium loti</name>
    <dbReference type="NCBI Taxonomy" id="381"/>
    <lineage>
        <taxon>Bacteria</taxon>
        <taxon>Pseudomonadati</taxon>
        <taxon>Pseudomonadota</taxon>
        <taxon>Alphaproteobacteria</taxon>
        <taxon>Hyphomicrobiales</taxon>
        <taxon>Phyllobacteriaceae</taxon>
        <taxon>Mesorhizobium</taxon>
    </lineage>
</organism>
<evidence type="ECO:0000313" key="1">
    <source>
        <dbReference type="EMBL" id="CAD31313.1"/>
    </source>
</evidence>
<dbReference type="EMBL" id="AL672114">
    <property type="protein sequence ID" value="CAD31313.1"/>
    <property type="molecule type" value="Genomic_DNA"/>
</dbReference>
<proteinExistence type="predicted"/>
<gene>
    <name evidence="1" type="primary">msi281</name>
</gene>
<sequence length="70" mass="7675">MAQQKINRLAFLCGQPPLNIAASPAKAVPARLAAATARVGFEKPHAQGGRWFWTRQFFVAVSFWTCISDA</sequence>
<reference evidence="1" key="1">
    <citation type="journal article" date="2002" name="J. Bacteriol.">
        <title>Comparative sequence analysis of the symbiosis island of Mesorhizobium loti strain R7A.</title>
        <authorList>
            <person name="Sullivan J.T."/>
            <person name="Trzebiatowski J.R."/>
            <person name="Cruickshank R.W."/>
            <person name="Gouzy J."/>
            <person name="Brown S.D."/>
            <person name="Elliot R.M."/>
            <person name="Fleetwood D.J."/>
            <person name="McCallum N.G."/>
            <person name="Rossbach U."/>
            <person name="Stuart G.S."/>
            <person name="Weaver J.E."/>
            <person name="Webby R.J."/>
            <person name="de Bruijn F.J."/>
            <person name="Ronson C.W."/>
        </authorList>
    </citation>
    <scope>NUCLEOTIDE SEQUENCE</scope>
    <source>
        <strain evidence="1">R7A</strain>
    </source>
</reference>